<dbReference type="GO" id="GO:0043235">
    <property type="term" value="C:receptor complex"/>
    <property type="evidence" value="ECO:0007669"/>
    <property type="project" value="TreeGrafter"/>
</dbReference>
<dbReference type="InterPro" id="IPR050122">
    <property type="entry name" value="RTK"/>
</dbReference>
<comment type="caution">
    <text evidence="7">The sequence shown here is derived from an EMBL/GenBank/DDBJ whole genome shotgun (WGS) entry which is preliminary data.</text>
</comment>
<dbReference type="EMBL" id="CAJHNH020001307">
    <property type="protein sequence ID" value="CAG5122512.1"/>
    <property type="molecule type" value="Genomic_DNA"/>
</dbReference>
<evidence type="ECO:0000256" key="2">
    <source>
        <dbReference type="ARBA" id="ARBA00011902"/>
    </source>
</evidence>
<evidence type="ECO:0000259" key="6">
    <source>
        <dbReference type="PROSITE" id="PS50011"/>
    </source>
</evidence>
<dbReference type="PROSITE" id="PS50011">
    <property type="entry name" value="PROTEIN_KINASE_DOM"/>
    <property type="match status" value="1"/>
</dbReference>
<dbReference type="InterPro" id="IPR001245">
    <property type="entry name" value="Ser-Thr/Tyr_kinase_cat_dom"/>
</dbReference>
<dbReference type="Pfam" id="PF00041">
    <property type="entry name" value="fn3"/>
    <property type="match status" value="1"/>
</dbReference>
<dbReference type="SMART" id="SM00219">
    <property type="entry name" value="TyrKc"/>
    <property type="match status" value="1"/>
</dbReference>
<accession>A0A8S3Z5F9</accession>
<dbReference type="GO" id="GO:0007169">
    <property type="term" value="P:cell surface receptor protein tyrosine kinase signaling pathway"/>
    <property type="evidence" value="ECO:0007669"/>
    <property type="project" value="TreeGrafter"/>
</dbReference>
<evidence type="ECO:0000256" key="1">
    <source>
        <dbReference type="ARBA" id="ARBA00004167"/>
    </source>
</evidence>
<keyword evidence="5" id="KW-0472">Membrane</keyword>
<dbReference type="InterPro" id="IPR000719">
    <property type="entry name" value="Prot_kinase_dom"/>
</dbReference>
<reference evidence="7" key="1">
    <citation type="submission" date="2021-04" db="EMBL/GenBank/DDBJ databases">
        <authorList>
            <consortium name="Molecular Ecology Group"/>
        </authorList>
    </citation>
    <scope>NUCLEOTIDE SEQUENCE</scope>
</reference>
<dbReference type="InterPro" id="IPR036116">
    <property type="entry name" value="FN3_sf"/>
</dbReference>
<proteinExistence type="predicted"/>
<protein>
    <recommendedName>
        <fullName evidence="2">receptor protein-tyrosine kinase</fullName>
        <ecNumber evidence="2">2.7.10.1</ecNumber>
    </recommendedName>
</protein>
<keyword evidence="8" id="KW-1185">Reference proteome</keyword>
<evidence type="ECO:0000313" key="7">
    <source>
        <dbReference type="EMBL" id="CAG5122512.1"/>
    </source>
</evidence>
<dbReference type="InterPro" id="IPR003961">
    <property type="entry name" value="FN3_dom"/>
</dbReference>
<dbReference type="Pfam" id="PF07714">
    <property type="entry name" value="PK_Tyr_Ser-Thr"/>
    <property type="match status" value="1"/>
</dbReference>
<feature type="binding site" evidence="4">
    <location>
        <position position="588"/>
    </location>
    <ligand>
        <name>ATP</name>
        <dbReference type="ChEBI" id="CHEBI:30616"/>
    </ligand>
</feature>
<name>A0A8S3Z5F9_9EUPU</name>
<keyword evidence="4" id="KW-0067">ATP-binding</keyword>
<dbReference type="EC" id="2.7.10.1" evidence="2"/>
<keyword evidence="3" id="KW-0325">Glycoprotein</keyword>
<dbReference type="Proteomes" id="UP000678393">
    <property type="component" value="Unassembled WGS sequence"/>
</dbReference>
<dbReference type="Gene3D" id="2.60.40.10">
    <property type="entry name" value="Immunoglobulins"/>
    <property type="match status" value="1"/>
</dbReference>
<feature type="transmembrane region" description="Helical" evidence="5">
    <location>
        <begin position="489"/>
        <end position="511"/>
    </location>
</feature>
<dbReference type="PANTHER" id="PTHR24416:SF620">
    <property type="entry name" value="TYROSINE-PROTEIN KINASE RECEPTOR TORSO"/>
    <property type="match status" value="1"/>
</dbReference>
<gene>
    <name evidence="7" type="ORF">CUNI_LOCUS8070</name>
</gene>
<dbReference type="PROSITE" id="PS00107">
    <property type="entry name" value="PROTEIN_KINASE_ATP"/>
    <property type="match status" value="1"/>
</dbReference>
<dbReference type="GO" id="GO:0005524">
    <property type="term" value="F:ATP binding"/>
    <property type="evidence" value="ECO:0007669"/>
    <property type="project" value="UniProtKB-UniRule"/>
</dbReference>
<dbReference type="OrthoDB" id="3256376at2759"/>
<dbReference type="InterPro" id="IPR013783">
    <property type="entry name" value="Ig-like_fold"/>
</dbReference>
<dbReference type="InterPro" id="IPR020635">
    <property type="entry name" value="Tyr_kinase_cat_dom"/>
</dbReference>
<evidence type="ECO:0000256" key="4">
    <source>
        <dbReference type="PROSITE-ProRule" id="PRU10141"/>
    </source>
</evidence>
<feature type="non-terminal residue" evidence="7">
    <location>
        <position position="1"/>
    </location>
</feature>
<keyword evidence="5" id="KW-1133">Transmembrane helix</keyword>
<dbReference type="CDD" id="cd00063">
    <property type="entry name" value="FN3"/>
    <property type="match status" value="1"/>
</dbReference>
<dbReference type="SUPFAM" id="SSF49265">
    <property type="entry name" value="Fibronectin type III"/>
    <property type="match status" value="1"/>
</dbReference>
<dbReference type="InterPro" id="IPR011009">
    <property type="entry name" value="Kinase-like_dom_sf"/>
</dbReference>
<dbReference type="SUPFAM" id="SSF56112">
    <property type="entry name" value="Protein kinase-like (PK-like)"/>
    <property type="match status" value="1"/>
</dbReference>
<keyword evidence="5" id="KW-0812">Transmembrane</keyword>
<sequence length="647" mass="72939">FVPEPKQNDDNACWDTNNHRTSYNQDCAECWHLCKTFITSPSFMGPACNSNRLCGEACHTACNFIADKPKALPMEGEWRFPDEVKSDTDAREMNIQWKAPVLDTSNPKSALTSVSKLGPIVYVLFSRNSNKPQDGWAVVQLMVSTSIRIDIDSIPLSPEFLLLAVSEHGLIAQFEFKTESLILGDIDDPSGPELEDLREAEESGWYVQALKDMSANISLTKIKVREEGGSHWAQTAEIEIRGPDWLGQNTEHFFSLRWFLIDCRNAYDFVPHCSLPRDDYGATVPTKGTDEVTYDIKNLRFNSIYLLVIYLAEDYRIKAELVFKTEPCEKPDSLQLTRCLDNIREEELPLIPIVHGKDLLPEPPVLQLALNVSWMSLQPHSDLVLVNITWSPVLNESTDSYNVTTYKEDRNLLVSRQVTTSCYMVLHLQQNTQYKIKVEAVTKLQQHEGSASQLFDEILVNTSDVNLAVYQGPQAFRFRNNDEMDQVDGIIIGVTCFIIVFVLGVLAAVLYKKRESFKDIIVTKATVAKSNSYKSNVGGKSDYSNQLIVFSDEWELDPKKLTFSTLLGQGAFGKVVTGYYDDQKVAIKLVREGAPMSYKEDLVAEINLMKRLGSHPNIVCLIGACTMSEPIALVMEYVPYGNLQNFL</sequence>
<feature type="domain" description="Protein kinase" evidence="6">
    <location>
        <begin position="561"/>
        <end position="647"/>
    </location>
</feature>
<dbReference type="GO" id="GO:0005886">
    <property type="term" value="C:plasma membrane"/>
    <property type="evidence" value="ECO:0007669"/>
    <property type="project" value="TreeGrafter"/>
</dbReference>
<keyword evidence="4" id="KW-0547">Nucleotide-binding</keyword>
<evidence type="ECO:0000256" key="3">
    <source>
        <dbReference type="ARBA" id="ARBA00023180"/>
    </source>
</evidence>
<dbReference type="PANTHER" id="PTHR24416">
    <property type="entry name" value="TYROSINE-PROTEIN KINASE RECEPTOR"/>
    <property type="match status" value="1"/>
</dbReference>
<dbReference type="SMART" id="SM00060">
    <property type="entry name" value="FN3"/>
    <property type="match status" value="1"/>
</dbReference>
<dbReference type="InterPro" id="IPR017441">
    <property type="entry name" value="Protein_kinase_ATP_BS"/>
</dbReference>
<evidence type="ECO:0000313" key="8">
    <source>
        <dbReference type="Proteomes" id="UP000678393"/>
    </source>
</evidence>
<dbReference type="AlphaFoldDB" id="A0A8S3Z5F9"/>
<feature type="non-terminal residue" evidence="7">
    <location>
        <position position="647"/>
    </location>
</feature>
<organism evidence="7 8">
    <name type="scientific">Candidula unifasciata</name>
    <dbReference type="NCBI Taxonomy" id="100452"/>
    <lineage>
        <taxon>Eukaryota</taxon>
        <taxon>Metazoa</taxon>
        <taxon>Spiralia</taxon>
        <taxon>Lophotrochozoa</taxon>
        <taxon>Mollusca</taxon>
        <taxon>Gastropoda</taxon>
        <taxon>Heterobranchia</taxon>
        <taxon>Euthyneura</taxon>
        <taxon>Panpulmonata</taxon>
        <taxon>Eupulmonata</taxon>
        <taxon>Stylommatophora</taxon>
        <taxon>Helicina</taxon>
        <taxon>Helicoidea</taxon>
        <taxon>Geomitridae</taxon>
        <taxon>Candidula</taxon>
    </lineage>
</organism>
<comment type="subcellular location">
    <subcellularLocation>
        <location evidence="1">Membrane</location>
        <topology evidence="1">Single-pass membrane protein</topology>
    </subcellularLocation>
</comment>
<dbReference type="GO" id="GO:0004714">
    <property type="term" value="F:transmembrane receptor protein tyrosine kinase activity"/>
    <property type="evidence" value="ECO:0007669"/>
    <property type="project" value="UniProtKB-EC"/>
</dbReference>
<dbReference type="Gene3D" id="3.30.200.20">
    <property type="entry name" value="Phosphorylase Kinase, domain 1"/>
    <property type="match status" value="1"/>
</dbReference>
<evidence type="ECO:0000256" key="5">
    <source>
        <dbReference type="SAM" id="Phobius"/>
    </source>
</evidence>